<feature type="domain" description="Ribosomal RNA small subunit methyltransferase E methyltransferase" evidence="13">
    <location>
        <begin position="83"/>
        <end position="249"/>
    </location>
</feature>
<evidence type="ECO:0000259" key="13">
    <source>
        <dbReference type="Pfam" id="PF04452"/>
    </source>
</evidence>
<evidence type="ECO:0000256" key="6">
    <source>
        <dbReference type="ARBA" id="ARBA00022552"/>
    </source>
</evidence>
<comment type="function">
    <text evidence="10 12">Specifically methylates the N3 position of the uracil ring of uridine 1498 (m3U1498) in 16S rRNA. Acts on the fully assembled 30S ribosomal subunit.</text>
</comment>
<dbReference type="GO" id="GO:0070042">
    <property type="term" value="F:rRNA (uridine-N3-)-methyltransferase activity"/>
    <property type="evidence" value="ECO:0007669"/>
    <property type="project" value="TreeGrafter"/>
</dbReference>
<dbReference type="NCBIfam" id="NF008696">
    <property type="entry name" value="PRK11713.3-5"/>
    <property type="match status" value="1"/>
</dbReference>
<dbReference type="Gene3D" id="2.40.240.20">
    <property type="entry name" value="Hypothetical PUA domain-like, domain 1"/>
    <property type="match status" value="1"/>
</dbReference>
<dbReference type="RefSeq" id="WP_090070919.1">
    <property type="nucleotide sequence ID" value="NZ_FOVR01000003.1"/>
</dbReference>
<dbReference type="EC" id="2.1.1.193" evidence="3 12"/>
<dbReference type="CDD" id="cd18084">
    <property type="entry name" value="RsmE-like"/>
    <property type="match status" value="1"/>
</dbReference>
<dbReference type="PANTHER" id="PTHR30027">
    <property type="entry name" value="RIBOSOMAL RNA SMALL SUBUNIT METHYLTRANSFERASE E"/>
    <property type="match status" value="1"/>
</dbReference>
<evidence type="ECO:0000256" key="2">
    <source>
        <dbReference type="ARBA" id="ARBA00005528"/>
    </source>
</evidence>
<dbReference type="SUPFAM" id="SSF88697">
    <property type="entry name" value="PUA domain-like"/>
    <property type="match status" value="1"/>
</dbReference>
<dbReference type="SUPFAM" id="SSF75217">
    <property type="entry name" value="alpha/beta knot"/>
    <property type="match status" value="1"/>
</dbReference>
<evidence type="ECO:0000256" key="5">
    <source>
        <dbReference type="ARBA" id="ARBA00022490"/>
    </source>
</evidence>
<reference evidence="15 16" key="1">
    <citation type="submission" date="2016-10" db="EMBL/GenBank/DDBJ databases">
        <authorList>
            <person name="de Groot N.N."/>
        </authorList>
    </citation>
    <scope>NUCLEOTIDE SEQUENCE [LARGE SCALE GENOMIC DNA]</scope>
    <source>
        <strain evidence="15 16">CGMCC 1.9157</strain>
    </source>
</reference>
<dbReference type="NCBIfam" id="TIGR00046">
    <property type="entry name" value="RsmE family RNA methyltransferase"/>
    <property type="match status" value="1"/>
</dbReference>
<dbReference type="InterPro" id="IPR046886">
    <property type="entry name" value="RsmE_MTase_dom"/>
</dbReference>
<dbReference type="GO" id="GO:0005737">
    <property type="term" value="C:cytoplasm"/>
    <property type="evidence" value="ECO:0007669"/>
    <property type="project" value="UniProtKB-SubCell"/>
</dbReference>
<dbReference type="InterPro" id="IPR015947">
    <property type="entry name" value="PUA-like_sf"/>
</dbReference>
<dbReference type="InterPro" id="IPR046887">
    <property type="entry name" value="RsmE_PUA-like"/>
</dbReference>
<evidence type="ECO:0000256" key="9">
    <source>
        <dbReference type="ARBA" id="ARBA00022691"/>
    </source>
</evidence>
<proteinExistence type="inferred from homology"/>
<evidence type="ECO:0000256" key="8">
    <source>
        <dbReference type="ARBA" id="ARBA00022679"/>
    </source>
</evidence>
<dbReference type="Gene3D" id="3.40.1280.10">
    <property type="match status" value="1"/>
</dbReference>
<name>A0A1I5ENJ9_9HYPH</name>
<evidence type="ECO:0000259" key="14">
    <source>
        <dbReference type="Pfam" id="PF20260"/>
    </source>
</evidence>
<dbReference type="PANTHER" id="PTHR30027:SF3">
    <property type="entry name" value="16S RRNA (URACIL(1498)-N(3))-METHYLTRANSFERASE"/>
    <property type="match status" value="1"/>
</dbReference>
<accession>A0A1I5ENJ9</accession>
<dbReference type="InterPro" id="IPR029028">
    <property type="entry name" value="Alpha/beta_knot_MTases"/>
</dbReference>
<dbReference type="STRING" id="655353.SAMN04488056_103265"/>
<evidence type="ECO:0000256" key="11">
    <source>
        <dbReference type="ARBA" id="ARBA00047944"/>
    </source>
</evidence>
<comment type="subcellular location">
    <subcellularLocation>
        <location evidence="1 12">Cytoplasm</location>
    </subcellularLocation>
</comment>
<keyword evidence="7 12" id="KW-0489">Methyltransferase</keyword>
<evidence type="ECO:0000313" key="15">
    <source>
        <dbReference type="EMBL" id="SFO12923.1"/>
    </source>
</evidence>
<evidence type="ECO:0000313" key="16">
    <source>
        <dbReference type="Proteomes" id="UP000199236"/>
    </source>
</evidence>
<keyword evidence="16" id="KW-1185">Reference proteome</keyword>
<dbReference type="InterPro" id="IPR029026">
    <property type="entry name" value="tRNA_m1G_MTases_N"/>
</dbReference>
<dbReference type="Pfam" id="PF20260">
    <property type="entry name" value="PUA_4"/>
    <property type="match status" value="1"/>
</dbReference>
<sequence>MSHYDFKSQRLWVEQDIAERIAIPCERAQANYLLNVLRMQEGDEMLIFNGRDGEWKVEVRPMGRKKCALIPVEQVRPQPKPEASDLHYLFAPLKSARIDYMAQKAVEMGVSQLRSVFTQHTQERRPKLDKMRMNVVEAAEQCGILAIPDVTEATPLAKLLANWESTDEGRHIIFCDEGELGKDPLAILDTIRGEGNAVPPLAVLIGPEGGFSAEERETLRASSFVTPIPLGPRILRADTAAVAALAIVQAVLGDWADQPH</sequence>
<evidence type="ECO:0000256" key="7">
    <source>
        <dbReference type="ARBA" id="ARBA00022603"/>
    </source>
</evidence>
<dbReference type="PIRSF" id="PIRSF015601">
    <property type="entry name" value="MTase_slr0722"/>
    <property type="match status" value="1"/>
</dbReference>
<evidence type="ECO:0000256" key="3">
    <source>
        <dbReference type="ARBA" id="ARBA00012328"/>
    </source>
</evidence>
<dbReference type="Pfam" id="PF04452">
    <property type="entry name" value="Methyltrans_RNA"/>
    <property type="match status" value="1"/>
</dbReference>
<keyword evidence="6 12" id="KW-0698">rRNA processing</keyword>
<keyword evidence="8 12" id="KW-0808">Transferase</keyword>
<keyword evidence="9 12" id="KW-0949">S-adenosyl-L-methionine</keyword>
<evidence type="ECO:0000256" key="10">
    <source>
        <dbReference type="ARBA" id="ARBA00025699"/>
    </source>
</evidence>
<comment type="catalytic activity">
    <reaction evidence="11 12">
        <text>uridine(1498) in 16S rRNA + S-adenosyl-L-methionine = N(3)-methyluridine(1498) in 16S rRNA + S-adenosyl-L-homocysteine + H(+)</text>
        <dbReference type="Rhea" id="RHEA:42920"/>
        <dbReference type="Rhea" id="RHEA-COMP:10283"/>
        <dbReference type="Rhea" id="RHEA-COMP:10284"/>
        <dbReference type="ChEBI" id="CHEBI:15378"/>
        <dbReference type="ChEBI" id="CHEBI:57856"/>
        <dbReference type="ChEBI" id="CHEBI:59789"/>
        <dbReference type="ChEBI" id="CHEBI:65315"/>
        <dbReference type="ChEBI" id="CHEBI:74502"/>
        <dbReference type="EC" id="2.1.1.193"/>
    </reaction>
</comment>
<gene>
    <name evidence="15" type="ORF">SAMN04488056_103265</name>
</gene>
<feature type="domain" description="Ribosomal RNA small subunit methyltransferase E PUA-like" evidence="14">
    <location>
        <begin position="28"/>
        <end position="70"/>
    </location>
</feature>
<organism evidence="15 16">
    <name type="scientific">Cohaesibacter marisflavi</name>
    <dbReference type="NCBI Taxonomy" id="655353"/>
    <lineage>
        <taxon>Bacteria</taxon>
        <taxon>Pseudomonadati</taxon>
        <taxon>Pseudomonadota</taxon>
        <taxon>Alphaproteobacteria</taxon>
        <taxon>Hyphomicrobiales</taxon>
        <taxon>Cohaesibacteraceae</taxon>
    </lineage>
</organism>
<evidence type="ECO:0000256" key="12">
    <source>
        <dbReference type="PIRNR" id="PIRNR015601"/>
    </source>
</evidence>
<dbReference type="AlphaFoldDB" id="A0A1I5ENJ9"/>
<evidence type="ECO:0000256" key="4">
    <source>
        <dbReference type="ARBA" id="ARBA00013673"/>
    </source>
</evidence>
<dbReference type="Proteomes" id="UP000199236">
    <property type="component" value="Unassembled WGS sequence"/>
</dbReference>
<protein>
    <recommendedName>
        <fullName evidence="4 12">Ribosomal RNA small subunit methyltransferase E</fullName>
        <ecNumber evidence="3 12">2.1.1.193</ecNumber>
    </recommendedName>
</protein>
<dbReference type="EMBL" id="FOVR01000003">
    <property type="protein sequence ID" value="SFO12923.1"/>
    <property type="molecule type" value="Genomic_DNA"/>
</dbReference>
<dbReference type="GO" id="GO:0070475">
    <property type="term" value="P:rRNA base methylation"/>
    <property type="evidence" value="ECO:0007669"/>
    <property type="project" value="TreeGrafter"/>
</dbReference>
<dbReference type="OrthoDB" id="9815641at2"/>
<evidence type="ECO:0000256" key="1">
    <source>
        <dbReference type="ARBA" id="ARBA00004496"/>
    </source>
</evidence>
<dbReference type="InterPro" id="IPR006700">
    <property type="entry name" value="RsmE"/>
</dbReference>
<comment type="similarity">
    <text evidence="2 12">Belongs to the RNA methyltransferase RsmE family.</text>
</comment>
<keyword evidence="5 12" id="KW-0963">Cytoplasm</keyword>